<sequence length="77" mass="8366">MLALTMIESQALDTGHFRLLIDEYQAVLAFWKTHLVGHILALVRCNTGLVALGGIVFCPILTIVQLESGRPVVFCGA</sequence>
<dbReference type="AlphaFoldDB" id="A0A5K3ET09"/>
<accession>A0A5K3ET09</accession>
<protein>
    <submittedName>
        <fullName evidence="1">ABC transmembrane type-1 domain-containing protein</fullName>
    </submittedName>
</protein>
<name>A0A5K3ET09_MESCO</name>
<reference evidence="1" key="1">
    <citation type="submission" date="2019-11" db="UniProtKB">
        <authorList>
            <consortium name="WormBaseParasite"/>
        </authorList>
    </citation>
    <scope>IDENTIFICATION</scope>
</reference>
<organism evidence="1">
    <name type="scientific">Mesocestoides corti</name>
    <name type="common">Flatworm</name>
    <dbReference type="NCBI Taxonomy" id="53468"/>
    <lineage>
        <taxon>Eukaryota</taxon>
        <taxon>Metazoa</taxon>
        <taxon>Spiralia</taxon>
        <taxon>Lophotrochozoa</taxon>
        <taxon>Platyhelminthes</taxon>
        <taxon>Cestoda</taxon>
        <taxon>Eucestoda</taxon>
        <taxon>Cyclophyllidea</taxon>
        <taxon>Mesocestoididae</taxon>
        <taxon>Mesocestoides</taxon>
    </lineage>
</organism>
<proteinExistence type="predicted"/>
<evidence type="ECO:0000313" key="1">
    <source>
        <dbReference type="WBParaSite" id="MCU_002875-RA"/>
    </source>
</evidence>
<dbReference type="WBParaSite" id="MCU_002875-RA">
    <property type="protein sequence ID" value="MCU_002875-RA"/>
    <property type="gene ID" value="MCU_002875"/>
</dbReference>